<evidence type="ECO:0000313" key="2">
    <source>
        <dbReference type="EMBL" id="OPE55969.1"/>
    </source>
</evidence>
<dbReference type="Proteomes" id="UP000220340">
    <property type="component" value="Unassembled WGS sequence"/>
</dbReference>
<dbReference type="CDD" id="cd00761">
    <property type="entry name" value="Glyco_tranf_GTA_type"/>
    <property type="match status" value="1"/>
</dbReference>
<feature type="region of interest" description="Disordered" evidence="1">
    <location>
        <begin position="271"/>
        <end position="296"/>
    </location>
</feature>
<dbReference type="RefSeq" id="WP_073858031.1">
    <property type="nucleotide sequence ID" value="NZ_BAAATC010000004.1"/>
</dbReference>
<accession>A0A1Q4H9J3</accession>
<dbReference type="EMBL" id="PDCR01000026">
    <property type="protein sequence ID" value="PEG52827.1"/>
    <property type="molecule type" value="Genomic_DNA"/>
</dbReference>
<organism evidence="2 4">
    <name type="scientific">Mycolicibacterium diernhoferi</name>
    <dbReference type="NCBI Taxonomy" id="1801"/>
    <lineage>
        <taxon>Bacteria</taxon>
        <taxon>Bacillati</taxon>
        <taxon>Actinomycetota</taxon>
        <taxon>Actinomycetes</taxon>
        <taxon>Mycobacteriales</taxon>
        <taxon>Mycobacteriaceae</taxon>
        <taxon>Mycolicibacterium</taxon>
    </lineage>
</organism>
<dbReference type="InterPro" id="IPR029044">
    <property type="entry name" value="Nucleotide-diphossugar_trans"/>
</dbReference>
<proteinExistence type="predicted"/>
<dbReference type="OrthoDB" id="4614415at2"/>
<dbReference type="Proteomes" id="UP000191039">
    <property type="component" value="Unassembled WGS sequence"/>
</dbReference>
<dbReference type="STRING" id="1801.BRW64_19200"/>
<dbReference type="AlphaFoldDB" id="A0A1Q4H9J3"/>
<evidence type="ECO:0000313" key="3">
    <source>
        <dbReference type="EMBL" id="PEG52827.1"/>
    </source>
</evidence>
<gene>
    <name evidence="2" type="ORF">BV510_02315</name>
    <name evidence="3" type="ORF">CRI78_19520</name>
</gene>
<evidence type="ECO:0000313" key="5">
    <source>
        <dbReference type="Proteomes" id="UP000220340"/>
    </source>
</evidence>
<evidence type="ECO:0000256" key="1">
    <source>
        <dbReference type="SAM" id="MobiDB-lite"/>
    </source>
</evidence>
<reference evidence="3 5" key="2">
    <citation type="submission" date="2017-10" db="EMBL/GenBank/DDBJ databases">
        <title>The new phylogeny of genus Mycobacterium.</title>
        <authorList>
            <person name="Tortoli E."/>
            <person name="Trovato A."/>
            <person name="Cirillo D.M."/>
        </authorList>
    </citation>
    <scope>NUCLEOTIDE SEQUENCE [LARGE SCALE GENOMIC DNA]</scope>
    <source>
        <strain evidence="3 5">IP141170001</strain>
    </source>
</reference>
<dbReference type="GO" id="GO:0016740">
    <property type="term" value="F:transferase activity"/>
    <property type="evidence" value="ECO:0007669"/>
    <property type="project" value="UniProtKB-KW"/>
</dbReference>
<protein>
    <submittedName>
        <fullName evidence="3">Glycosyltransferase family 2 protein</fullName>
    </submittedName>
</protein>
<dbReference type="SUPFAM" id="SSF53448">
    <property type="entry name" value="Nucleotide-diphospho-sugar transferases"/>
    <property type="match status" value="1"/>
</dbReference>
<evidence type="ECO:0000313" key="4">
    <source>
        <dbReference type="Proteomes" id="UP000191039"/>
    </source>
</evidence>
<keyword evidence="5" id="KW-1185">Reference proteome</keyword>
<keyword evidence="3" id="KW-0808">Transferase</keyword>
<name>A0A1Q4H9J3_9MYCO</name>
<sequence length="296" mass="32846">MLAFITTLRHPHNSADYGRVEALLQDTLASIARQTCDDYVVIVVGNRAPSFPLPSRTHFVEVDFVRPSLQRTAQTGNAPLVWDKGTKVGVGLVAAGEFNPEYVMQVDADDFVHRDLAAFAHDNPGRPGWVLKRGVMYSRARNAYTVQRRLFRICGTSFIVPLEAYEVPAHLTVSATQQEIADAFGDGLEEVLGNHRYSLEWWERRGRVLEPLPFSGAVYHVDTGENHSGNELLGPARPYRPHLARDFGINASKGPASTVWSSVGLPALKPDRSPRLPSFMSPRPRTAYLQGYSPPE</sequence>
<comment type="caution">
    <text evidence="2">The sequence shown here is derived from an EMBL/GenBank/DDBJ whole genome shotgun (WGS) entry which is preliminary data.</text>
</comment>
<dbReference type="EMBL" id="MIJD01000012">
    <property type="protein sequence ID" value="OPE55969.1"/>
    <property type="molecule type" value="Genomic_DNA"/>
</dbReference>
<reference evidence="2 4" key="1">
    <citation type="submission" date="2016-09" db="EMBL/GenBank/DDBJ databases">
        <title>genome sequences of unsequenced Mycobacteria.</title>
        <authorList>
            <person name="Greninger A.L."/>
            <person name="Jerome K.R."/>
            <person name="Mcnair B."/>
            <person name="Wallis C."/>
            <person name="Fang F."/>
        </authorList>
    </citation>
    <scope>NUCLEOTIDE SEQUENCE [LARGE SCALE GENOMIC DNA]</scope>
    <source>
        <strain evidence="2 4">BM1</strain>
    </source>
</reference>